<reference evidence="2" key="2">
    <citation type="journal article" date="2016" name="Sci. Rep.">
        <title>Dictyocaulus viviparus genome, variome and transcriptome elucidate lungworm biology and support future intervention.</title>
        <authorList>
            <person name="McNulty S.N."/>
            <person name="Strube C."/>
            <person name="Rosa B.A."/>
            <person name="Martin J.C."/>
            <person name="Tyagi R."/>
            <person name="Choi Y.J."/>
            <person name="Wang Q."/>
            <person name="Hallsworth Pepin K."/>
            <person name="Zhang X."/>
            <person name="Ozersky P."/>
            <person name="Wilson R.K."/>
            <person name="Sternberg P.W."/>
            <person name="Gasser R.B."/>
            <person name="Mitreva M."/>
        </authorList>
    </citation>
    <scope>NUCLEOTIDE SEQUENCE [LARGE SCALE GENOMIC DNA]</scope>
    <source>
        <strain evidence="2">HannoverDv2000</strain>
    </source>
</reference>
<protein>
    <submittedName>
        <fullName evidence="1">Uncharacterized protein</fullName>
    </submittedName>
</protein>
<reference evidence="1 2" key="1">
    <citation type="submission" date="2013-11" db="EMBL/GenBank/DDBJ databases">
        <title>Draft genome of the bovine lungworm Dictyocaulus viviparus.</title>
        <authorList>
            <person name="Mitreva M."/>
        </authorList>
    </citation>
    <scope>NUCLEOTIDE SEQUENCE [LARGE SCALE GENOMIC DNA]</scope>
    <source>
        <strain evidence="1 2">HannoverDv2000</strain>
    </source>
</reference>
<evidence type="ECO:0000313" key="2">
    <source>
        <dbReference type="Proteomes" id="UP000053766"/>
    </source>
</evidence>
<accession>A0A0D8YBK3</accession>
<dbReference type="EMBL" id="KN716174">
    <property type="protein sequence ID" value="KJH51936.1"/>
    <property type="molecule type" value="Genomic_DNA"/>
</dbReference>
<dbReference type="OrthoDB" id="10451666at2759"/>
<proteinExistence type="predicted"/>
<gene>
    <name evidence="1" type="ORF">DICVIV_01917</name>
</gene>
<sequence>MFINKQLIKEEEIADLINTYIQRNSSDYDKKPWDKGVFNYETYNEVLRANNPNVIPTIPLPLSWKTLQTIVQHSKGIPVVQEIDASFTYEDLSVMVTLRATGQLYKQPPGSSCSMYQLGELNAGVSLGVDNSRT</sequence>
<organism evidence="1 2">
    <name type="scientific">Dictyocaulus viviparus</name>
    <name type="common">Bovine lungworm</name>
    <dbReference type="NCBI Taxonomy" id="29172"/>
    <lineage>
        <taxon>Eukaryota</taxon>
        <taxon>Metazoa</taxon>
        <taxon>Ecdysozoa</taxon>
        <taxon>Nematoda</taxon>
        <taxon>Chromadorea</taxon>
        <taxon>Rhabditida</taxon>
        <taxon>Rhabditina</taxon>
        <taxon>Rhabditomorpha</taxon>
        <taxon>Strongyloidea</taxon>
        <taxon>Metastrongylidae</taxon>
        <taxon>Dictyocaulus</taxon>
    </lineage>
</organism>
<keyword evidence="2" id="KW-1185">Reference proteome</keyword>
<evidence type="ECO:0000313" key="1">
    <source>
        <dbReference type="EMBL" id="KJH51936.1"/>
    </source>
</evidence>
<dbReference type="Proteomes" id="UP000053766">
    <property type="component" value="Unassembled WGS sequence"/>
</dbReference>
<dbReference type="AlphaFoldDB" id="A0A0D8YBK3"/>
<name>A0A0D8YBK3_DICVI</name>